<dbReference type="Proteomes" id="UP000298460">
    <property type="component" value="Unassembled WGS sequence"/>
</dbReference>
<comment type="caution">
    <text evidence="1">The sequence shown here is derived from an EMBL/GenBank/DDBJ whole genome shotgun (WGS) entry which is preliminary data.</text>
</comment>
<keyword evidence="2" id="KW-1185">Reference proteome</keyword>
<name>A0A4Z0R2Q2_9FIRM</name>
<dbReference type="Pfam" id="PF06763">
    <property type="entry name" value="Minor_tail_Z"/>
    <property type="match status" value="1"/>
</dbReference>
<organism evidence="1 2">
    <name type="scientific">Desulfosporosinus fructosivorans</name>
    <dbReference type="NCBI Taxonomy" id="2018669"/>
    <lineage>
        <taxon>Bacteria</taxon>
        <taxon>Bacillati</taxon>
        <taxon>Bacillota</taxon>
        <taxon>Clostridia</taxon>
        <taxon>Eubacteriales</taxon>
        <taxon>Desulfitobacteriaceae</taxon>
        <taxon>Desulfosporosinus</taxon>
    </lineage>
</organism>
<dbReference type="OrthoDB" id="5518677at2"/>
<evidence type="ECO:0000313" key="2">
    <source>
        <dbReference type="Proteomes" id="UP000298460"/>
    </source>
</evidence>
<evidence type="ECO:0000313" key="1">
    <source>
        <dbReference type="EMBL" id="TGE36884.1"/>
    </source>
</evidence>
<accession>A0A4Z0R2Q2</accession>
<sequence length="208" mass="23030">MANREIFVDTRQVNRLTIELRGFEARVGVATYHALQRTIDQTITQVGRIVPRAYAIKAKEVKESFAGGIKRPTSSNLTASITSKGHTLSLAHFPFTPRAPGGSRRRGKVAVTIKKSGGKKVVNTNPLPFVATTGARSADLTQFNVFRREGRARFPITVPRTLSIPQMITNENVGEQIQEFATEKLNARLEHEITRAMTSMSDSIRRGN</sequence>
<evidence type="ECO:0008006" key="3">
    <source>
        <dbReference type="Google" id="ProtNLM"/>
    </source>
</evidence>
<dbReference type="EMBL" id="SPQQ01000006">
    <property type="protein sequence ID" value="TGE36884.1"/>
    <property type="molecule type" value="Genomic_DNA"/>
</dbReference>
<dbReference type="AlphaFoldDB" id="A0A4Z0R2Q2"/>
<dbReference type="InterPro" id="IPR010633">
    <property type="entry name" value="Phage_lambda_GpZ"/>
</dbReference>
<reference evidence="1 2" key="1">
    <citation type="submission" date="2019-03" db="EMBL/GenBank/DDBJ databases">
        <title>Draft Genome Sequence of Desulfosporosinus fructosivorans Strain 63.6F, Isolated from Marine Sediment in the Baltic Sea.</title>
        <authorList>
            <person name="Hausmann B."/>
            <person name="Vandieken V."/>
            <person name="Pjevac P."/>
            <person name="Schreck K."/>
            <person name="Herbold C.W."/>
            <person name="Loy A."/>
        </authorList>
    </citation>
    <scope>NUCLEOTIDE SEQUENCE [LARGE SCALE GENOMIC DNA]</scope>
    <source>
        <strain evidence="1 2">63.6F</strain>
    </source>
</reference>
<protein>
    <recommendedName>
        <fullName evidence="3">Phage tail protein</fullName>
    </recommendedName>
</protein>
<dbReference type="RefSeq" id="WP_135548960.1">
    <property type="nucleotide sequence ID" value="NZ_SPQQ01000006.1"/>
</dbReference>
<gene>
    <name evidence="1" type="ORF">E4K67_17445</name>
</gene>
<proteinExistence type="predicted"/>